<feature type="domain" description="G-protein coupled receptors family 1 profile" evidence="17">
    <location>
        <begin position="54"/>
        <end position="313"/>
    </location>
</feature>
<keyword evidence="9" id="KW-1015">Disulfide bond</keyword>
<dbReference type="InterPro" id="IPR008365">
    <property type="entry name" value="Prostanoid_rcpt"/>
</dbReference>
<feature type="region of interest" description="Disordered" evidence="15">
    <location>
        <begin position="436"/>
        <end position="460"/>
    </location>
</feature>
<dbReference type="PANTHER" id="PTHR11866">
    <property type="entry name" value="G-PROTEIN COUPLED RECEPTOR FAMILY 1 MEMBER"/>
    <property type="match status" value="1"/>
</dbReference>
<dbReference type="GO" id="GO:0005886">
    <property type="term" value="C:plasma membrane"/>
    <property type="evidence" value="ECO:0007669"/>
    <property type="project" value="UniProtKB-SubCell"/>
</dbReference>
<dbReference type="InterPro" id="IPR017452">
    <property type="entry name" value="GPCR_Rhodpsn_7TM"/>
</dbReference>
<comment type="subcellular location">
    <subcellularLocation>
        <location evidence="1">Cell membrane</location>
        <topology evidence="1">Multi-pass membrane protein</topology>
    </subcellularLocation>
</comment>
<evidence type="ECO:0000313" key="18">
    <source>
        <dbReference type="EMBL" id="KAK7508408.1"/>
    </source>
</evidence>
<evidence type="ECO:0000256" key="13">
    <source>
        <dbReference type="ARBA" id="ARBA00029815"/>
    </source>
</evidence>
<feature type="transmembrane region" description="Helical" evidence="16">
    <location>
        <begin position="157"/>
        <end position="177"/>
    </location>
</feature>
<dbReference type="GO" id="GO:0004960">
    <property type="term" value="F:thromboxane receptor activity"/>
    <property type="evidence" value="ECO:0007669"/>
    <property type="project" value="UniProtKB-ARBA"/>
</dbReference>
<dbReference type="PRINTS" id="PR00237">
    <property type="entry name" value="GPCRRHODOPSN"/>
</dbReference>
<dbReference type="Gene3D" id="1.20.1070.10">
    <property type="entry name" value="Rhodopsin 7-helix transmembrane proteins"/>
    <property type="match status" value="1"/>
</dbReference>
<dbReference type="InterPro" id="IPR001758">
    <property type="entry name" value="Prost_EP4_rcpt"/>
</dbReference>
<evidence type="ECO:0000256" key="8">
    <source>
        <dbReference type="ARBA" id="ARBA00023136"/>
    </source>
</evidence>
<dbReference type="SUPFAM" id="SSF81321">
    <property type="entry name" value="Family A G protein-coupled receptor-like"/>
    <property type="match status" value="1"/>
</dbReference>
<keyword evidence="10 14" id="KW-0675">Receptor</keyword>
<dbReference type="FunFam" id="1.20.1070.10:FF:000163">
    <property type="entry name" value="Thromboxane A2 receptor"/>
    <property type="match status" value="1"/>
</dbReference>
<keyword evidence="4" id="KW-0597">Phosphoprotein</keyword>
<sequence>MEVSDYSVQQGVTNLSVLMEVTNASNVTDQDGYNSGPLVTLLVPMIMFASGVLGNVVALLVLWRSRKENARSVFYRLVAALAVTDLFGTLAVSPVTILVYSKDRQWVGGQPLCDYFSFMMIFAGLATVLVVGAMAIERYLAILHPYKYELHVSPHKVKYVMVVIWVTSTLISCLPLVGLGRNVQHYPGTWCFFDYHSDRTADKIFSFFYASVGLGVIAGTAVCNTAVMCVLLRMRRVSKNMGKSTEGRTLNMTSEMQMIFFLAGIILVFAACYAPLMVRVIINASRAFPQNVGADLLAIRLASANQILDPWVYLLFRRRLAGLLYSACKTVSPLQNMSSLKTLRGSEYFQDGRDTPSPKLRSSPKARNGHVKALGSLVEKETGEPKAVEEVAANASASWPVVCQHGKQRVVKVQNGVQAGAALDAQNKELLPLLQRSVSHSEQDSPCSQCSRQPKDASVV</sequence>
<dbReference type="InterPro" id="IPR000276">
    <property type="entry name" value="GPCR_Rhodpsn"/>
</dbReference>
<evidence type="ECO:0000256" key="10">
    <source>
        <dbReference type="ARBA" id="ARBA00023170"/>
    </source>
</evidence>
<dbReference type="CDD" id="cd14981">
    <property type="entry name" value="7tmA_Prostanoid_R"/>
    <property type="match status" value="1"/>
</dbReference>
<evidence type="ECO:0000313" key="19">
    <source>
        <dbReference type="Proteomes" id="UP001519460"/>
    </source>
</evidence>
<evidence type="ECO:0000256" key="16">
    <source>
        <dbReference type="SAM" id="Phobius"/>
    </source>
</evidence>
<organism evidence="18 19">
    <name type="scientific">Batillaria attramentaria</name>
    <dbReference type="NCBI Taxonomy" id="370345"/>
    <lineage>
        <taxon>Eukaryota</taxon>
        <taxon>Metazoa</taxon>
        <taxon>Spiralia</taxon>
        <taxon>Lophotrochozoa</taxon>
        <taxon>Mollusca</taxon>
        <taxon>Gastropoda</taxon>
        <taxon>Caenogastropoda</taxon>
        <taxon>Sorbeoconcha</taxon>
        <taxon>Cerithioidea</taxon>
        <taxon>Batillariidae</taxon>
        <taxon>Batillaria</taxon>
    </lineage>
</organism>
<evidence type="ECO:0000256" key="11">
    <source>
        <dbReference type="ARBA" id="ARBA00023180"/>
    </source>
</evidence>
<protein>
    <recommendedName>
        <fullName evidence="2">Thromboxane A2 receptor</fullName>
    </recommendedName>
    <alternativeName>
        <fullName evidence="13">Prostanoid TP receptor</fullName>
    </alternativeName>
</protein>
<name>A0ABD0MA85_9CAEN</name>
<evidence type="ECO:0000256" key="15">
    <source>
        <dbReference type="SAM" id="MobiDB-lite"/>
    </source>
</evidence>
<evidence type="ECO:0000256" key="14">
    <source>
        <dbReference type="RuleBase" id="RU000688"/>
    </source>
</evidence>
<reference evidence="18 19" key="1">
    <citation type="journal article" date="2023" name="Sci. Data">
        <title>Genome assembly of the Korean intertidal mud-creeper Batillaria attramentaria.</title>
        <authorList>
            <person name="Patra A.K."/>
            <person name="Ho P.T."/>
            <person name="Jun S."/>
            <person name="Lee S.J."/>
            <person name="Kim Y."/>
            <person name="Won Y.J."/>
        </authorList>
    </citation>
    <scope>NUCLEOTIDE SEQUENCE [LARGE SCALE GENOMIC DNA]</scope>
    <source>
        <strain evidence="18">Wonlab-2016</strain>
    </source>
</reference>
<keyword evidence="5 14" id="KW-0812">Transmembrane</keyword>
<accession>A0ABD0MA85</accession>
<dbReference type="PANTHER" id="PTHR11866:SF16">
    <property type="entry name" value="PROSTAGLANDIN E2 RECEPTOR EP4 SUBTYPE-LIKE PROTEIN"/>
    <property type="match status" value="1"/>
</dbReference>
<dbReference type="AlphaFoldDB" id="A0ABD0MA85"/>
<evidence type="ECO:0000256" key="7">
    <source>
        <dbReference type="ARBA" id="ARBA00023040"/>
    </source>
</evidence>
<feature type="transmembrane region" description="Helical" evidence="16">
    <location>
        <begin position="258"/>
        <end position="282"/>
    </location>
</feature>
<evidence type="ECO:0000256" key="1">
    <source>
        <dbReference type="ARBA" id="ARBA00004651"/>
    </source>
</evidence>
<dbReference type="PRINTS" id="PR00586">
    <property type="entry name" value="PRSTNOIDEP4R"/>
</dbReference>
<dbReference type="PRINTS" id="PR01788">
    <property type="entry name" value="PROSTANOIDR"/>
</dbReference>
<evidence type="ECO:0000256" key="3">
    <source>
        <dbReference type="ARBA" id="ARBA00022475"/>
    </source>
</evidence>
<feature type="compositionally biased region" description="Polar residues" evidence="15">
    <location>
        <begin position="436"/>
        <end position="452"/>
    </location>
</feature>
<evidence type="ECO:0000256" key="6">
    <source>
        <dbReference type="ARBA" id="ARBA00022989"/>
    </source>
</evidence>
<evidence type="ECO:0000256" key="12">
    <source>
        <dbReference type="ARBA" id="ARBA00023224"/>
    </source>
</evidence>
<keyword evidence="3" id="KW-1003">Cell membrane</keyword>
<evidence type="ECO:0000256" key="5">
    <source>
        <dbReference type="ARBA" id="ARBA00022692"/>
    </source>
</evidence>
<evidence type="ECO:0000256" key="4">
    <source>
        <dbReference type="ARBA" id="ARBA00022553"/>
    </source>
</evidence>
<keyword evidence="19" id="KW-1185">Reference proteome</keyword>
<feature type="transmembrane region" description="Helical" evidence="16">
    <location>
        <begin position="41"/>
        <end position="62"/>
    </location>
</feature>
<evidence type="ECO:0000256" key="2">
    <source>
        <dbReference type="ARBA" id="ARBA00017628"/>
    </source>
</evidence>
<dbReference type="Pfam" id="PF00001">
    <property type="entry name" value="7tm_1"/>
    <property type="match status" value="1"/>
</dbReference>
<comment type="similarity">
    <text evidence="14">Belongs to the G-protein coupled receptor 1 family.</text>
</comment>
<dbReference type="PROSITE" id="PS00237">
    <property type="entry name" value="G_PROTEIN_RECEP_F1_1"/>
    <property type="match status" value="1"/>
</dbReference>
<dbReference type="Proteomes" id="UP001519460">
    <property type="component" value="Unassembled WGS sequence"/>
</dbReference>
<keyword evidence="7 14" id="KW-0297">G-protein coupled receptor</keyword>
<proteinExistence type="inferred from homology"/>
<evidence type="ECO:0000256" key="9">
    <source>
        <dbReference type="ARBA" id="ARBA00023157"/>
    </source>
</evidence>
<keyword evidence="12 14" id="KW-0807">Transducer</keyword>
<feature type="transmembrane region" description="Helical" evidence="16">
    <location>
        <begin position="207"/>
        <end position="232"/>
    </location>
</feature>
<evidence type="ECO:0000259" key="17">
    <source>
        <dbReference type="PROSITE" id="PS50262"/>
    </source>
</evidence>
<feature type="transmembrane region" description="Helical" evidence="16">
    <location>
        <begin position="115"/>
        <end position="136"/>
    </location>
</feature>
<dbReference type="EMBL" id="JACVVK020000002">
    <property type="protein sequence ID" value="KAK7508408.1"/>
    <property type="molecule type" value="Genomic_DNA"/>
</dbReference>
<comment type="caution">
    <text evidence="18">The sequence shown here is derived from an EMBL/GenBank/DDBJ whole genome shotgun (WGS) entry which is preliminary data.</text>
</comment>
<keyword evidence="11" id="KW-0325">Glycoprotein</keyword>
<feature type="transmembrane region" description="Helical" evidence="16">
    <location>
        <begin position="74"/>
        <end position="100"/>
    </location>
</feature>
<dbReference type="PROSITE" id="PS50262">
    <property type="entry name" value="G_PROTEIN_RECEP_F1_2"/>
    <property type="match status" value="1"/>
</dbReference>
<keyword evidence="6 16" id="KW-1133">Transmembrane helix</keyword>
<keyword evidence="8 16" id="KW-0472">Membrane</keyword>
<gene>
    <name evidence="18" type="ORF">BaRGS_00000647</name>
</gene>